<name>A0ABS5IX10_9BACT</name>
<evidence type="ECO:0000256" key="1">
    <source>
        <dbReference type="ARBA" id="ARBA00006484"/>
    </source>
</evidence>
<dbReference type="PANTHER" id="PTHR24320">
    <property type="entry name" value="RETINOL DEHYDROGENASE"/>
    <property type="match status" value="1"/>
</dbReference>
<dbReference type="InterPro" id="IPR002347">
    <property type="entry name" value="SDR_fam"/>
</dbReference>
<evidence type="ECO:0000256" key="2">
    <source>
        <dbReference type="ARBA" id="ARBA00023002"/>
    </source>
</evidence>
<keyword evidence="4" id="KW-1185">Reference proteome</keyword>
<dbReference type="Pfam" id="PF00106">
    <property type="entry name" value="adh_short"/>
    <property type="match status" value="1"/>
</dbReference>
<dbReference type="InterPro" id="IPR036291">
    <property type="entry name" value="NAD(P)-bd_dom_sf"/>
</dbReference>
<evidence type="ECO:0000313" key="3">
    <source>
        <dbReference type="EMBL" id="MBS0027502.1"/>
    </source>
</evidence>
<organism evidence="3 4">
    <name type="scientific">Chitinophaga hostae</name>
    <dbReference type="NCBI Taxonomy" id="2831022"/>
    <lineage>
        <taxon>Bacteria</taxon>
        <taxon>Pseudomonadati</taxon>
        <taxon>Bacteroidota</taxon>
        <taxon>Chitinophagia</taxon>
        <taxon>Chitinophagales</taxon>
        <taxon>Chitinophagaceae</taxon>
        <taxon>Chitinophaga</taxon>
    </lineage>
</organism>
<reference evidence="3 4" key="1">
    <citation type="submission" date="2021-04" db="EMBL/GenBank/DDBJ databases">
        <title>Chitinophaga sp. nov., isolated from the rhizosphere soil.</title>
        <authorList>
            <person name="He S."/>
        </authorList>
    </citation>
    <scope>NUCLEOTIDE SEQUENCE [LARGE SCALE GENOMIC DNA]</scope>
    <source>
        <strain evidence="3 4">2R12</strain>
    </source>
</reference>
<comment type="caution">
    <text evidence="3">The sequence shown here is derived from an EMBL/GenBank/DDBJ whole genome shotgun (WGS) entry which is preliminary data.</text>
</comment>
<protein>
    <submittedName>
        <fullName evidence="3">SDR family NAD(P)-dependent oxidoreductase</fullName>
    </submittedName>
</protein>
<gene>
    <name evidence="3" type="ORF">KE626_09305</name>
</gene>
<keyword evidence="2" id="KW-0560">Oxidoreductase</keyword>
<dbReference type="Gene3D" id="3.40.50.720">
    <property type="entry name" value="NAD(P)-binding Rossmann-like Domain"/>
    <property type="match status" value="1"/>
</dbReference>
<dbReference type="SUPFAM" id="SSF51735">
    <property type="entry name" value="NAD(P)-binding Rossmann-fold domains"/>
    <property type="match status" value="1"/>
</dbReference>
<dbReference type="PANTHER" id="PTHR24320:SF148">
    <property type="entry name" value="NAD(P)-BINDING ROSSMANN-FOLD SUPERFAMILY PROTEIN"/>
    <property type="match status" value="1"/>
</dbReference>
<accession>A0ABS5IX10</accession>
<sequence length="327" mass="35665">MNIIHMKTVQAPIHSWFNATSTAAEIAADCDLTGKVAIVTGGNSGIGYEIVKTLAGIGAQVIVGARDMDKAENRLTGLKNVSFMPLDLADPAAVDAFAAGFLAEHHSLHLLFNNAGLWRPPRLLKDKRGYELQLGVNHLGHFQLTGRLWPALKNAGGARVVALSSIGHRYMGVRLDDPNFEKHPFDTMKAYGQSKTANSLFAVELDRLGQEHGVRAFAVHPGAIRTEITRYMTTRELQTWVQRVQQQPGRQNDGFKTLQQGAATATWCALSHQLNDMGGVYCEDNNIAGIVPDNAMAGYGVRSYAIDPDIATALWQFSETVTHVSYP</sequence>
<dbReference type="EMBL" id="JAGTXB010000003">
    <property type="protein sequence ID" value="MBS0027502.1"/>
    <property type="molecule type" value="Genomic_DNA"/>
</dbReference>
<comment type="similarity">
    <text evidence="1">Belongs to the short-chain dehydrogenases/reductases (SDR) family.</text>
</comment>
<evidence type="ECO:0000313" key="4">
    <source>
        <dbReference type="Proteomes" id="UP000676386"/>
    </source>
</evidence>
<dbReference type="Proteomes" id="UP000676386">
    <property type="component" value="Unassembled WGS sequence"/>
</dbReference>
<proteinExistence type="inferred from homology"/>
<dbReference type="PRINTS" id="PR00081">
    <property type="entry name" value="GDHRDH"/>
</dbReference>